<gene>
    <name evidence="2" type="ORF">DXB72_02520</name>
</gene>
<dbReference type="Proteomes" id="UP000260970">
    <property type="component" value="Unassembled WGS sequence"/>
</dbReference>
<name>A0A3E5AQK5_9FIRM</name>
<feature type="chain" id="PRO_5017697499" evidence="1">
    <location>
        <begin position="29"/>
        <end position="163"/>
    </location>
</feature>
<evidence type="ECO:0000313" key="3">
    <source>
        <dbReference type="Proteomes" id="UP000260970"/>
    </source>
</evidence>
<organism evidence="2 3">
    <name type="scientific">Agathobacter rectalis</name>
    <dbReference type="NCBI Taxonomy" id="39491"/>
    <lineage>
        <taxon>Bacteria</taxon>
        <taxon>Bacillati</taxon>
        <taxon>Bacillota</taxon>
        <taxon>Clostridia</taxon>
        <taxon>Lachnospirales</taxon>
        <taxon>Lachnospiraceae</taxon>
        <taxon>Agathobacter</taxon>
    </lineage>
</organism>
<evidence type="ECO:0000313" key="2">
    <source>
        <dbReference type="EMBL" id="RGN25394.1"/>
    </source>
</evidence>
<dbReference type="AlphaFoldDB" id="A0A3E5AQK5"/>
<protein>
    <submittedName>
        <fullName evidence="2">Uncharacterized protein</fullName>
    </submittedName>
</protein>
<accession>A0A3E5AQK5</accession>
<keyword evidence="1" id="KW-0732">Signal</keyword>
<comment type="caution">
    <text evidence="2">The sequence shown here is derived from an EMBL/GenBank/DDBJ whole genome shotgun (WGS) entry which is preliminary data.</text>
</comment>
<proteinExistence type="predicted"/>
<feature type="signal peptide" evidence="1">
    <location>
        <begin position="1"/>
        <end position="28"/>
    </location>
</feature>
<dbReference type="EMBL" id="QSUG01000002">
    <property type="protein sequence ID" value="RGN25394.1"/>
    <property type="molecule type" value="Genomic_DNA"/>
</dbReference>
<reference evidence="2 3" key="1">
    <citation type="submission" date="2018-08" db="EMBL/GenBank/DDBJ databases">
        <title>A genome reference for cultivated species of the human gut microbiota.</title>
        <authorList>
            <person name="Zou Y."/>
            <person name="Xue W."/>
            <person name="Luo G."/>
        </authorList>
    </citation>
    <scope>NUCLEOTIDE SEQUENCE [LARGE SCALE GENOMIC DNA]</scope>
    <source>
        <strain evidence="2 3">OM05-6AA</strain>
    </source>
</reference>
<dbReference type="RefSeq" id="WP_117690032.1">
    <property type="nucleotide sequence ID" value="NZ_QSUE01000006.1"/>
</dbReference>
<evidence type="ECO:0000256" key="1">
    <source>
        <dbReference type="SAM" id="SignalP"/>
    </source>
</evidence>
<sequence length="163" mass="17648">MIKKYFKKLVSVALSAVMVMGMSVTAFASETDNTSVRGVYSPEFPDAYIITETNSEPVGYSIDSTEIQPATVTATVFVEESYAVDRNGEVYVSDSRLLSKEEVDDIGIDNFDNLNTLATPRAAKNSYGKLTLTFSGTHSKSGKSVSCKLTADADWDFGSFTSS</sequence>